<feature type="compositionally biased region" description="Basic residues" evidence="1">
    <location>
        <begin position="1"/>
        <end position="16"/>
    </location>
</feature>
<evidence type="ECO:0000313" key="3">
    <source>
        <dbReference type="Proteomes" id="UP000076837"/>
    </source>
</evidence>
<dbReference type="OrthoDB" id="4147798at2759"/>
<dbReference type="AlphaFoldDB" id="A0A162Z7U9"/>
<dbReference type="EMBL" id="JYNV01000281">
    <property type="protein sequence ID" value="KZM20450.1"/>
    <property type="molecule type" value="Genomic_DNA"/>
</dbReference>
<accession>A0A162Z7U9</accession>
<gene>
    <name evidence="2" type="ORF">ST47_g8510</name>
</gene>
<keyword evidence="3" id="KW-1185">Reference proteome</keyword>
<evidence type="ECO:0000313" key="2">
    <source>
        <dbReference type="EMBL" id="KZM20450.1"/>
    </source>
</evidence>
<proteinExistence type="predicted"/>
<protein>
    <submittedName>
        <fullName evidence="2">Uncharacterized protein</fullName>
    </submittedName>
</protein>
<sequence>MGKRHNRKRTRSRPRHRDSSNAIPNMHHFRSNSVDTTSSQSTLASSYPLVHAPIANISADHWHQTYFAWQSRLQFEQERAKAMENQQLRIFGGEPGDEVSLFEPMMKVVTDLFDGFDDFGYP</sequence>
<organism evidence="2 3">
    <name type="scientific">Didymella rabiei</name>
    <name type="common">Chickpea ascochyta blight fungus</name>
    <name type="synonym">Mycosphaerella rabiei</name>
    <dbReference type="NCBI Taxonomy" id="5454"/>
    <lineage>
        <taxon>Eukaryota</taxon>
        <taxon>Fungi</taxon>
        <taxon>Dikarya</taxon>
        <taxon>Ascomycota</taxon>
        <taxon>Pezizomycotina</taxon>
        <taxon>Dothideomycetes</taxon>
        <taxon>Pleosporomycetidae</taxon>
        <taxon>Pleosporales</taxon>
        <taxon>Pleosporineae</taxon>
        <taxon>Didymellaceae</taxon>
        <taxon>Ascochyta</taxon>
    </lineage>
</organism>
<evidence type="ECO:0000256" key="1">
    <source>
        <dbReference type="SAM" id="MobiDB-lite"/>
    </source>
</evidence>
<comment type="caution">
    <text evidence="2">The sequence shown here is derived from an EMBL/GenBank/DDBJ whole genome shotgun (WGS) entry which is preliminary data.</text>
</comment>
<reference evidence="2 3" key="1">
    <citation type="journal article" date="2016" name="Sci. Rep.">
        <title>Draft genome sequencing and secretome analysis of fungal phytopathogen Ascochyta rabiei provides insight into the necrotrophic effector repertoire.</title>
        <authorList>
            <person name="Verma S."/>
            <person name="Gazara R.K."/>
            <person name="Nizam S."/>
            <person name="Parween S."/>
            <person name="Chattopadhyay D."/>
            <person name="Verma P.K."/>
        </authorList>
    </citation>
    <scope>NUCLEOTIDE SEQUENCE [LARGE SCALE GENOMIC DNA]</scope>
    <source>
        <strain evidence="2 3">ArDII</strain>
    </source>
</reference>
<dbReference type="Proteomes" id="UP000076837">
    <property type="component" value="Unassembled WGS sequence"/>
</dbReference>
<name>A0A162Z7U9_DIDRA</name>
<feature type="compositionally biased region" description="Polar residues" evidence="1">
    <location>
        <begin position="31"/>
        <end position="40"/>
    </location>
</feature>
<feature type="region of interest" description="Disordered" evidence="1">
    <location>
        <begin position="1"/>
        <end position="40"/>
    </location>
</feature>